<evidence type="ECO:0000313" key="2">
    <source>
        <dbReference type="Proteomes" id="UP001595075"/>
    </source>
</evidence>
<proteinExistence type="predicted"/>
<keyword evidence="2" id="KW-1185">Reference proteome</keyword>
<protein>
    <submittedName>
        <fullName evidence="1">Uncharacterized protein</fullName>
    </submittedName>
</protein>
<reference evidence="1 2" key="1">
    <citation type="journal article" date="2024" name="Commun. Biol.">
        <title>Comparative genomic analysis of thermophilic fungi reveals convergent evolutionary adaptations and gene losses.</title>
        <authorList>
            <person name="Steindorff A.S."/>
            <person name="Aguilar-Pontes M.V."/>
            <person name="Robinson A.J."/>
            <person name="Andreopoulos B."/>
            <person name="LaButti K."/>
            <person name="Kuo A."/>
            <person name="Mondo S."/>
            <person name="Riley R."/>
            <person name="Otillar R."/>
            <person name="Haridas S."/>
            <person name="Lipzen A."/>
            <person name="Grimwood J."/>
            <person name="Schmutz J."/>
            <person name="Clum A."/>
            <person name="Reid I.D."/>
            <person name="Moisan M.C."/>
            <person name="Butler G."/>
            <person name="Nguyen T.T.M."/>
            <person name="Dewar K."/>
            <person name="Conant G."/>
            <person name="Drula E."/>
            <person name="Henrissat B."/>
            <person name="Hansel C."/>
            <person name="Singer S."/>
            <person name="Hutchinson M.I."/>
            <person name="de Vries R.P."/>
            <person name="Natvig D.O."/>
            <person name="Powell A.J."/>
            <person name="Tsang A."/>
            <person name="Grigoriev I.V."/>
        </authorList>
    </citation>
    <scope>NUCLEOTIDE SEQUENCE [LARGE SCALE GENOMIC DNA]</scope>
    <source>
        <strain evidence="1 2">CBS 494.80</strain>
    </source>
</reference>
<name>A0ABR4C2A0_9HELO</name>
<accession>A0ABR4C2A0</accession>
<organism evidence="1 2">
    <name type="scientific">Oculimacula yallundae</name>
    <dbReference type="NCBI Taxonomy" id="86028"/>
    <lineage>
        <taxon>Eukaryota</taxon>
        <taxon>Fungi</taxon>
        <taxon>Dikarya</taxon>
        <taxon>Ascomycota</taxon>
        <taxon>Pezizomycotina</taxon>
        <taxon>Leotiomycetes</taxon>
        <taxon>Helotiales</taxon>
        <taxon>Ploettnerulaceae</taxon>
        <taxon>Oculimacula</taxon>
    </lineage>
</organism>
<dbReference type="Proteomes" id="UP001595075">
    <property type="component" value="Unassembled WGS sequence"/>
</dbReference>
<dbReference type="EMBL" id="JAZHXI010000014">
    <property type="protein sequence ID" value="KAL2064050.1"/>
    <property type="molecule type" value="Genomic_DNA"/>
</dbReference>
<gene>
    <name evidence="1" type="ORF">VTL71DRAFT_4544</name>
</gene>
<comment type="caution">
    <text evidence="1">The sequence shown here is derived from an EMBL/GenBank/DDBJ whole genome shotgun (WGS) entry which is preliminary data.</text>
</comment>
<sequence length="176" mass="18960">MLPAPTRSGTFKLKGPPALETSLSGLARIWVSIICPVGASGRVDSTTNEMPGQHHILVPQTKEERSFSGPSTPLADTGPTGLYQLLRRWHLTSYAIGVQPNIGGVAEPNPSDIVQCYTNMARTKSCITSNLGHHIRIQDRVAQSKNNQSPGLTEAVADRAKRGKEKLGRRALVVVT</sequence>
<evidence type="ECO:0000313" key="1">
    <source>
        <dbReference type="EMBL" id="KAL2064050.1"/>
    </source>
</evidence>